<dbReference type="RefSeq" id="WP_067213519.1">
    <property type="nucleotide sequence ID" value="NZ_FLOC01000044.1"/>
</dbReference>
<comment type="function">
    <text evidence="1 6">Required for the transposition of the insertion element.</text>
</comment>
<dbReference type="EMBL" id="FLOC01000044">
    <property type="protein sequence ID" value="SBS36522.1"/>
    <property type="molecule type" value="Genomic_DNA"/>
</dbReference>
<dbReference type="PANTHER" id="PTHR33217">
    <property type="entry name" value="TRANSPOSASE FOR INSERTION SEQUENCE ELEMENT IS1081"/>
    <property type="match status" value="1"/>
</dbReference>
<keyword evidence="3 6" id="KW-0815">Transposition</keyword>
<keyword evidence="8" id="KW-1185">Reference proteome</keyword>
<accession>A0A1A8TTU9</accession>
<reference evidence="7 8" key="1">
    <citation type="submission" date="2016-06" db="EMBL/GenBank/DDBJ databases">
        <authorList>
            <person name="Kjaerup R.B."/>
            <person name="Dalgaard T.S."/>
            <person name="Juul-Madsen H.R."/>
        </authorList>
    </citation>
    <scope>NUCLEOTIDE SEQUENCE [LARGE SCALE GENOMIC DNA]</scope>
    <source>
        <strain evidence="7 8">CECT 5080</strain>
    </source>
</reference>
<evidence type="ECO:0000313" key="8">
    <source>
        <dbReference type="Proteomes" id="UP000092627"/>
    </source>
</evidence>
<protein>
    <recommendedName>
        <fullName evidence="6">Mutator family transposase</fullName>
    </recommendedName>
</protein>
<dbReference type="GO" id="GO:0006313">
    <property type="term" value="P:DNA transposition"/>
    <property type="evidence" value="ECO:0007669"/>
    <property type="project" value="UniProtKB-UniRule"/>
</dbReference>
<dbReference type="OrthoDB" id="9793302at2"/>
<dbReference type="GO" id="GO:0003677">
    <property type="term" value="F:DNA binding"/>
    <property type="evidence" value="ECO:0007669"/>
    <property type="project" value="UniProtKB-UniRule"/>
</dbReference>
<dbReference type="GO" id="GO:0004803">
    <property type="term" value="F:transposase activity"/>
    <property type="evidence" value="ECO:0007669"/>
    <property type="project" value="UniProtKB-UniRule"/>
</dbReference>
<gene>
    <name evidence="7" type="ORF">MAQ5080_03467</name>
</gene>
<evidence type="ECO:0000256" key="5">
    <source>
        <dbReference type="ARBA" id="ARBA00023172"/>
    </source>
</evidence>
<name>A0A1A8TTU9_9GAMM</name>
<dbReference type="Pfam" id="PF00872">
    <property type="entry name" value="Transposase_mut"/>
    <property type="match status" value="1"/>
</dbReference>
<evidence type="ECO:0000256" key="3">
    <source>
        <dbReference type="ARBA" id="ARBA00022578"/>
    </source>
</evidence>
<dbReference type="NCBIfam" id="NF033543">
    <property type="entry name" value="transpos_IS256"/>
    <property type="match status" value="1"/>
</dbReference>
<evidence type="ECO:0000313" key="7">
    <source>
        <dbReference type="EMBL" id="SBS36522.1"/>
    </source>
</evidence>
<proteinExistence type="inferred from homology"/>
<keyword evidence="6" id="KW-0814">Transposable element</keyword>
<sequence length="387" mass="44952">MDTLKLNTQQIQAAVDQLTSQPDGINKLLEMAINSLMKAERSAYLEAAVQGNKANGYRSVNGFGIGEALSLQIPRDRLGHFKPTLLNIMRDQSDSLNELCFELYAKGLTTRDIESITQTIYGQHLSKSQISRITVSLSDAMREFRERPLNSYYPIVYLDATFVKTKRERVSSEAYYIALAVLPDMTREVIGIYNAPTESSSFWDEVCQDLKSRGMQQTDLFVIDNLTELDSTLEKHFDASIQKCVLHLKRSILNKVKKQHRLAVVSDLNEIFQMDNREDTKEKLLNRAQQVVQRWQRYYPHMKRLADPYWLSYYSTYLSFEYDIRNMIYTTNWIERLNKAFKRTLKIRNSMPNVESVLTLLSKVAIDMNSSTYRHPVSRFQKSNLFK</sequence>
<comment type="similarity">
    <text evidence="2 6">Belongs to the transposase mutator family.</text>
</comment>
<evidence type="ECO:0000256" key="4">
    <source>
        <dbReference type="ARBA" id="ARBA00023125"/>
    </source>
</evidence>
<evidence type="ECO:0000256" key="2">
    <source>
        <dbReference type="ARBA" id="ARBA00010961"/>
    </source>
</evidence>
<evidence type="ECO:0000256" key="1">
    <source>
        <dbReference type="ARBA" id="ARBA00002190"/>
    </source>
</evidence>
<dbReference type="PANTHER" id="PTHR33217:SF8">
    <property type="entry name" value="MUTATOR FAMILY TRANSPOSASE"/>
    <property type="match status" value="1"/>
</dbReference>
<dbReference type="Proteomes" id="UP000092627">
    <property type="component" value="Unassembled WGS sequence"/>
</dbReference>
<dbReference type="STRING" id="295068.MAQ5080_03467"/>
<evidence type="ECO:0000256" key="6">
    <source>
        <dbReference type="RuleBase" id="RU365089"/>
    </source>
</evidence>
<dbReference type="InterPro" id="IPR001207">
    <property type="entry name" value="Transposase_mutator"/>
</dbReference>
<keyword evidence="4 6" id="KW-0238">DNA-binding</keyword>
<organism evidence="7 8">
    <name type="scientific">Marinomonas aquimarina</name>
    <dbReference type="NCBI Taxonomy" id="295068"/>
    <lineage>
        <taxon>Bacteria</taxon>
        <taxon>Pseudomonadati</taxon>
        <taxon>Pseudomonadota</taxon>
        <taxon>Gammaproteobacteria</taxon>
        <taxon>Oceanospirillales</taxon>
        <taxon>Oceanospirillaceae</taxon>
        <taxon>Marinomonas</taxon>
    </lineage>
</organism>
<keyword evidence="5 6" id="KW-0233">DNA recombination</keyword>
<dbReference type="AlphaFoldDB" id="A0A1A8TTU9"/>